<dbReference type="Proteomes" id="UP001632037">
    <property type="component" value="Unassembled WGS sequence"/>
</dbReference>
<evidence type="ECO:0008006" key="3">
    <source>
        <dbReference type="Google" id="ProtNLM"/>
    </source>
</evidence>
<dbReference type="AlphaFoldDB" id="A0ABD3FDD3"/>
<proteinExistence type="predicted"/>
<comment type="caution">
    <text evidence="1">The sequence shown here is derived from an EMBL/GenBank/DDBJ whole genome shotgun (WGS) entry which is preliminary data.</text>
</comment>
<evidence type="ECO:0000313" key="2">
    <source>
        <dbReference type="Proteomes" id="UP001632037"/>
    </source>
</evidence>
<protein>
    <recommendedName>
        <fullName evidence="3">DUF659 domain-containing protein</fullName>
    </recommendedName>
</protein>
<accession>A0ABD3FDD3</accession>
<reference evidence="1 2" key="1">
    <citation type="submission" date="2024-09" db="EMBL/GenBank/DDBJ databases">
        <title>Genome sequencing and assembly of Phytophthora oleae, isolate VK10A, causative agent of rot of olive drupes.</title>
        <authorList>
            <person name="Conti Taguali S."/>
            <person name="Riolo M."/>
            <person name="La Spada F."/>
            <person name="Cacciola S.O."/>
            <person name="Dionisio G."/>
        </authorList>
    </citation>
    <scope>NUCLEOTIDE SEQUENCE [LARGE SCALE GENOMIC DNA]</scope>
    <source>
        <strain evidence="1 2">VK10A</strain>
    </source>
</reference>
<keyword evidence="2" id="KW-1185">Reference proteome</keyword>
<sequence>MWGPSQQQLNVFVSQWLIHDGIPYNAVATAVFKLMLQRVTGNPKASVLAPATYRMQLDAEFNDFRRKTKNLLLQEFTVARRSPFLNLHHDGWTTGSGKTGVVGISVLFIDEACCFRTIALLATVSNGSHSSMRTKTVILSRIRDLYNIDIDAMSQFTVSDTTAVARNISRLFEDSVQTDCSMHTLNLCLLYAMGMREHIKTVMKKDETTGEMRKVRRGVPGGRGADQKGPRHQQTISIVLNVLEDSLRSNSSMGFRSWRCYFEQCQGDDDPAVFNKLSCEDWHLLAEMEAIVRAMANLAHAEVQRDDLLSRELTVLIKIASDQLNSSMFNVSRTCVARLRAQVEKRVLAPTAETVVILMLDPRTKFSVDTIIRSSNPNGVSGVDKATTVASCRAETVAASEENAAGQTEPPEMLATEKYNQELRQVIKAGTTLLRHAHREVYVALQASGNTGKPQASTLPNLDLVPCVDDEVVLCGAQLQADTSGSASTASMYEQADEVLQQWLSFRVNWVEVATH</sequence>
<organism evidence="1 2">
    <name type="scientific">Phytophthora oleae</name>
    <dbReference type="NCBI Taxonomy" id="2107226"/>
    <lineage>
        <taxon>Eukaryota</taxon>
        <taxon>Sar</taxon>
        <taxon>Stramenopiles</taxon>
        <taxon>Oomycota</taxon>
        <taxon>Peronosporomycetes</taxon>
        <taxon>Peronosporales</taxon>
        <taxon>Peronosporaceae</taxon>
        <taxon>Phytophthora</taxon>
    </lineage>
</organism>
<evidence type="ECO:0000313" key="1">
    <source>
        <dbReference type="EMBL" id="KAL3664953.1"/>
    </source>
</evidence>
<dbReference type="EMBL" id="JBIMZQ010000022">
    <property type="protein sequence ID" value="KAL3664953.1"/>
    <property type="molecule type" value="Genomic_DNA"/>
</dbReference>
<name>A0ABD3FDD3_9STRA</name>
<gene>
    <name evidence="1" type="ORF">V7S43_010129</name>
</gene>